<dbReference type="InterPro" id="IPR008991">
    <property type="entry name" value="Translation_prot_SH3-like_sf"/>
</dbReference>
<dbReference type="AlphaFoldDB" id="A0A1F5EW79"/>
<name>A0A1F5EW79_9BACT</name>
<dbReference type="InterPro" id="IPR041988">
    <property type="entry name" value="Ribosomal_uL24_KOW"/>
</dbReference>
<dbReference type="InterPro" id="IPR005824">
    <property type="entry name" value="KOW"/>
</dbReference>
<evidence type="ECO:0000313" key="7">
    <source>
        <dbReference type="EMBL" id="OGD71658.1"/>
    </source>
</evidence>
<dbReference type="GO" id="GO:0019843">
    <property type="term" value="F:rRNA binding"/>
    <property type="evidence" value="ECO:0007669"/>
    <property type="project" value="UniProtKB-UniRule"/>
</dbReference>
<dbReference type="SMART" id="SM00739">
    <property type="entry name" value="KOW"/>
    <property type="match status" value="1"/>
</dbReference>
<dbReference type="InterPro" id="IPR014722">
    <property type="entry name" value="Rib_uL2_dom2"/>
</dbReference>
<dbReference type="Pfam" id="PF00467">
    <property type="entry name" value="KOW"/>
    <property type="match status" value="1"/>
</dbReference>
<reference evidence="7 8" key="1">
    <citation type="journal article" date="2016" name="Nat. Commun.">
        <title>Thousands of microbial genomes shed light on interconnected biogeochemical processes in an aquifer system.</title>
        <authorList>
            <person name="Anantharaman K."/>
            <person name="Brown C.T."/>
            <person name="Hug L.A."/>
            <person name="Sharon I."/>
            <person name="Castelle C.J."/>
            <person name="Probst A.J."/>
            <person name="Thomas B.C."/>
            <person name="Singh A."/>
            <person name="Wilkins M.J."/>
            <person name="Karaoz U."/>
            <person name="Brodie E.L."/>
            <person name="Williams K.H."/>
            <person name="Hubbard S.S."/>
            <person name="Banfield J.F."/>
        </authorList>
    </citation>
    <scope>NUCLEOTIDE SEQUENCE [LARGE SCALE GENOMIC DNA]</scope>
</reference>
<feature type="domain" description="KOW" evidence="6">
    <location>
        <begin position="3"/>
        <end position="30"/>
    </location>
</feature>
<dbReference type="GO" id="GO:0003735">
    <property type="term" value="F:structural constituent of ribosome"/>
    <property type="evidence" value="ECO:0007669"/>
    <property type="project" value="InterPro"/>
</dbReference>
<dbReference type="STRING" id="1817722.A2703_01655"/>
<dbReference type="NCBIfam" id="TIGR01079">
    <property type="entry name" value="rplX_bact"/>
    <property type="match status" value="1"/>
</dbReference>
<evidence type="ECO:0000256" key="5">
    <source>
        <dbReference type="HAMAP-Rule" id="MF_01326"/>
    </source>
</evidence>
<evidence type="ECO:0000259" key="6">
    <source>
        <dbReference type="SMART" id="SM00739"/>
    </source>
</evidence>
<organism evidence="7 8">
    <name type="scientific">Candidatus Collierbacteria bacterium RIFCSPHIGHO2_01_FULL_50_25</name>
    <dbReference type="NCBI Taxonomy" id="1817722"/>
    <lineage>
        <taxon>Bacteria</taxon>
        <taxon>Candidatus Collieribacteriota</taxon>
    </lineage>
</organism>
<dbReference type="GO" id="GO:0005840">
    <property type="term" value="C:ribosome"/>
    <property type="evidence" value="ECO:0007669"/>
    <property type="project" value="UniProtKB-KW"/>
</dbReference>
<dbReference type="InterPro" id="IPR057264">
    <property type="entry name" value="Ribosomal_uL24_C"/>
</dbReference>
<protein>
    <recommendedName>
        <fullName evidence="4 5">Large ribosomal subunit protein uL24</fullName>
    </recommendedName>
</protein>
<dbReference type="InterPro" id="IPR003256">
    <property type="entry name" value="Ribosomal_uL24"/>
</dbReference>
<dbReference type="CDD" id="cd06089">
    <property type="entry name" value="KOW_RPL26"/>
    <property type="match status" value="1"/>
</dbReference>
<dbReference type="PANTHER" id="PTHR12903">
    <property type="entry name" value="MITOCHONDRIAL RIBOSOMAL PROTEIN L24"/>
    <property type="match status" value="1"/>
</dbReference>
<keyword evidence="2 5" id="KW-0689">Ribosomal protein</keyword>
<dbReference type="HAMAP" id="MF_01326_B">
    <property type="entry name" value="Ribosomal_uL24_B"/>
    <property type="match status" value="1"/>
</dbReference>
<keyword evidence="3 5" id="KW-0687">Ribonucleoprotein</keyword>
<sequence>MFKFKVNDTVKITAGKDKNQTGKVVKVLPLEDKIVVEGKNTYKKHIKKQGEQAGHIATLSRPLSTAAVALVCPSCGKPTRVQFDSSKEPKVRVCAKCSKPINVVTK</sequence>
<dbReference type="GO" id="GO:0006412">
    <property type="term" value="P:translation"/>
    <property type="evidence" value="ECO:0007669"/>
    <property type="project" value="UniProtKB-UniRule"/>
</dbReference>
<dbReference type="SUPFAM" id="SSF50104">
    <property type="entry name" value="Translation proteins SH3-like domain"/>
    <property type="match status" value="1"/>
</dbReference>
<gene>
    <name evidence="5" type="primary">rplX</name>
    <name evidence="7" type="ORF">A2703_01655</name>
</gene>
<evidence type="ECO:0000256" key="3">
    <source>
        <dbReference type="ARBA" id="ARBA00023274"/>
    </source>
</evidence>
<proteinExistence type="inferred from homology"/>
<comment type="function">
    <text evidence="5">One of the proteins that surrounds the polypeptide exit tunnel on the outside of the subunit.</text>
</comment>
<keyword evidence="5" id="KW-0699">rRNA-binding</keyword>
<dbReference type="Gene3D" id="2.30.30.30">
    <property type="match status" value="1"/>
</dbReference>
<dbReference type="GO" id="GO:1990904">
    <property type="term" value="C:ribonucleoprotein complex"/>
    <property type="evidence" value="ECO:0007669"/>
    <property type="project" value="UniProtKB-KW"/>
</dbReference>
<evidence type="ECO:0000313" key="8">
    <source>
        <dbReference type="Proteomes" id="UP000177979"/>
    </source>
</evidence>
<comment type="caution">
    <text evidence="7">The sequence shown here is derived from an EMBL/GenBank/DDBJ whole genome shotgun (WGS) entry which is preliminary data.</text>
</comment>
<evidence type="ECO:0000256" key="2">
    <source>
        <dbReference type="ARBA" id="ARBA00022980"/>
    </source>
</evidence>
<comment type="similarity">
    <text evidence="1 5">Belongs to the universal ribosomal protein uL24 family.</text>
</comment>
<comment type="subunit">
    <text evidence="5">Part of the 50S ribosomal subunit.</text>
</comment>
<comment type="function">
    <text evidence="5">One of two assembly initiator proteins, it binds directly to the 5'-end of the 23S rRNA, where it nucleates assembly of the 50S subunit.</text>
</comment>
<dbReference type="Proteomes" id="UP000177979">
    <property type="component" value="Unassembled WGS sequence"/>
</dbReference>
<evidence type="ECO:0000256" key="1">
    <source>
        <dbReference type="ARBA" id="ARBA00010618"/>
    </source>
</evidence>
<accession>A0A1F5EW79</accession>
<evidence type="ECO:0000256" key="4">
    <source>
        <dbReference type="ARBA" id="ARBA00035206"/>
    </source>
</evidence>
<dbReference type="EMBL" id="MFAG01000026">
    <property type="protein sequence ID" value="OGD71658.1"/>
    <property type="molecule type" value="Genomic_DNA"/>
</dbReference>
<dbReference type="Pfam" id="PF17136">
    <property type="entry name" value="ribosomal_L24"/>
    <property type="match status" value="1"/>
</dbReference>
<keyword evidence="5" id="KW-0694">RNA-binding</keyword>